<organism evidence="9 10">
    <name type="scientific">Scleropages formosus</name>
    <name type="common">Asian bonytongue</name>
    <name type="synonym">Osteoglossum formosum</name>
    <dbReference type="NCBI Taxonomy" id="113540"/>
    <lineage>
        <taxon>Eukaryota</taxon>
        <taxon>Metazoa</taxon>
        <taxon>Chordata</taxon>
        <taxon>Craniata</taxon>
        <taxon>Vertebrata</taxon>
        <taxon>Euteleostomi</taxon>
        <taxon>Actinopterygii</taxon>
        <taxon>Neopterygii</taxon>
        <taxon>Teleostei</taxon>
        <taxon>Osteoglossocephala</taxon>
        <taxon>Osteoglossomorpha</taxon>
        <taxon>Osteoglossiformes</taxon>
        <taxon>Osteoglossidae</taxon>
        <taxon>Scleropages</taxon>
    </lineage>
</organism>
<dbReference type="Ensembl" id="ENSSFOT00015021959.2">
    <property type="protein sequence ID" value="ENSSFOP00015021717.2"/>
    <property type="gene ID" value="ENSSFOG00015013992.2"/>
</dbReference>
<comment type="cofactor">
    <cofactor evidence="1">
        <name>Mg(2+)</name>
        <dbReference type="ChEBI" id="CHEBI:18420"/>
    </cofactor>
</comment>
<dbReference type="GeneTree" id="ENSGT00390000001083"/>
<name>A0A8C9V4R1_SCLFO</name>
<comment type="similarity">
    <text evidence="2">Belongs to the TRAFAC class TrmE-Era-EngA-EngB-Septin-like GTPase superfamily. EngB GTPase family.</text>
</comment>
<dbReference type="InterPro" id="IPR006073">
    <property type="entry name" value="GTP-bd"/>
</dbReference>
<reference evidence="9 10" key="1">
    <citation type="submission" date="2019-04" db="EMBL/GenBank/DDBJ databases">
        <authorList>
            <consortium name="Wellcome Sanger Institute Data Sharing"/>
        </authorList>
    </citation>
    <scope>NUCLEOTIDE SEQUENCE [LARGE SCALE GENOMIC DNA]</scope>
</reference>
<dbReference type="FunFam" id="3.40.50.300:FF:000857">
    <property type="entry name" value="GTP-binding protein 8 isoform X1"/>
    <property type="match status" value="1"/>
</dbReference>
<evidence type="ECO:0000313" key="10">
    <source>
        <dbReference type="Proteomes" id="UP000694397"/>
    </source>
</evidence>
<dbReference type="RefSeq" id="XP_018598584.2">
    <property type="nucleotide sequence ID" value="XM_018743068.2"/>
</dbReference>
<dbReference type="CDD" id="cd01876">
    <property type="entry name" value="YihA_EngB"/>
    <property type="match status" value="1"/>
</dbReference>
<dbReference type="InterPro" id="IPR027417">
    <property type="entry name" value="P-loop_NTPase"/>
</dbReference>
<keyword evidence="10" id="KW-1185">Reference proteome</keyword>
<accession>A0A8C9V4R1</accession>
<evidence type="ECO:0000256" key="6">
    <source>
        <dbReference type="ARBA" id="ARBA00022842"/>
    </source>
</evidence>
<gene>
    <name evidence="9" type="primary">gtpbp8</name>
</gene>
<reference evidence="9" key="3">
    <citation type="submission" date="2025-09" db="UniProtKB">
        <authorList>
            <consortium name="Ensembl"/>
        </authorList>
    </citation>
    <scope>IDENTIFICATION</scope>
</reference>
<dbReference type="RefSeq" id="XP_018598586.2">
    <property type="nucleotide sequence ID" value="XM_018743070.2"/>
</dbReference>
<keyword evidence="6" id="KW-0460">Magnesium</keyword>
<protein>
    <recommendedName>
        <fullName evidence="3">GTP-binding protein 8</fullName>
    </recommendedName>
</protein>
<evidence type="ECO:0000256" key="2">
    <source>
        <dbReference type="ARBA" id="ARBA00009638"/>
    </source>
</evidence>
<sequence>MIVTKAHSLLRPVVLFGTVPWRVTHKLASFQEASRLPEKKLQDLLFPLAALEGELVRGAGDINLQLFRPSAEDIARAEKLFTPSPKHKIDYFSSAVRMDHVPLISQPEVCFLGRSNVGKSSLIRALFSLAPSVEVRVSKTPGHTKKMNFFTVGRAFTLVDMPGYGYRAPTDFVDMVESYLETRKNLVRTFLLVDGSVGIQEADRVAMEMSDEFGLPFVIVLTKIDKGRKGVLLTNLLQVQEVIKRHTACCYPQPFLVSSTQFSGVHLLRCFIAHVTGNIALMSDAKGS</sequence>
<evidence type="ECO:0000256" key="7">
    <source>
        <dbReference type="ARBA" id="ARBA00023134"/>
    </source>
</evidence>
<dbReference type="OrthoDB" id="391988at2759"/>
<evidence type="ECO:0000256" key="1">
    <source>
        <dbReference type="ARBA" id="ARBA00001946"/>
    </source>
</evidence>
<keyword evidence="7" id="KW-0342">GTP-binding</keyword>
<proteinExistence type="inferred from homology"/>
<dbReference type="CTD" id="29083"/>
<dbReference type="NCBIfam" id="TIGR03598">
    <property type="entry name" value="GTPase_YsxC"/>
    <property type="match status" value="1"/>
</dbReference>
<dbReference type="SUPFAM" id="SSF52540">
    <property type="entry name" value="P-loop containing nucleoside triphosphate hydrolases"/>
    <property type="match status" value="1"/>
</dbReference>
<dbReference type="PROSITE" id="PS51706">
    <property type="entry name" value="G_ENGB"/>
    <property type="match status" value="1"/>
</dbReference>
<dbReference type="GeneID" id="108928879"/>
<dbReference type="Gene3D" id="3.40.50.300">
    <property type="entry name" value="P-loop containing nucleotide triphosphate hydrolases"/>
    <property type="match status" value="1"/>
</dbReference>
<dbReference type="InterPro" id="IPR052279">
    <property type="entry name" value="EngB_GTPase"/>
</dbReference>
<dbReference type="RefSeq" id="XP_018598585.2">
    <property type="nucleotide sequence ID" value="XM_018743069.2"/>
</dbReference>
<evidence type="ECO:0000313" key="9">
    <source>
        <dbReference type="Ensembl" id="ENSSFOP00015021717.2"/>
    </source>
</evidence>
<evidence type="ECO:0000256" key="4">
    <source>
        <dbReference type="ARBA" id="ARBA00022723"/>
    </source>
</evidence>
<dbReference type="GO" id="GO:0005739">
    <property type="term" value="C:mitochondrion"/>
    <property type="evidence" value="ECO:0007669"/>
    <property type="project" value="TreeGrafter"/>
</dbReference>
<dbReference type="PANTHER" id="PTHR46498:SF1">
    <property type="entry name" value="GTP-BINDING PROTEIN 8"/>
    <property type="match status" value="1"/>
</dbReference>
<dbReference type="RefSeq" id="XP_018598587.2">
    <property type="nucleotide sequence ID" value="XM_018743071.2"/>
</dbReference>
<dbReference type="GO" id="GO:0046872">
    <property type="term" value="F:metal ion binding"/>
    <property type="evidence" value="ECO:0007669"/>
    <property type="project" value="UniProtKB-KW"/>
</dbReference>
<dbReference type="InterPro" id="IPR019987">
    <property type="entry name" value="GTP-bd_ribosome_bio_YsxC"/>
</dbReference>
<evidence type="ECO:0000256" key="3">
    <source>
        <dbReference type="ARBA" id="ARBA00015370"/>
    </source>
</evidence>
<keyword evidence="4" id="KW-0479">Metal-binding</keyword>
<dbReference type="KEGG" id="sfm:108928879"/>
<evidence type="ECO:0000259" key="8">
    <source>
        <dbReference type="PROSITE" id="PS51706"/>
    </source>
</evidence>
<dbReference type="Pfam" id="PF01926">
    <property type="entry name" value="MMR_HSR1"/>
    <property type="match status" value="1"/>
</dbReference>
<reference evidence="9" key="2">
    <citation type="submission" date="2025-08" db="UniProtKB">
        <authorList>
            <consortium name="Ensembl"/>
        </authorList>
    </citation>
    <scope>IDENTIFICATION</scope>
</reference>
<evidence type="ECO:0000256" key="5">
    <source>
        <dbReference type="ARBA" id="ARBA00022741"/>
    </source>
</evidence>
<dbReference type="AlphaFoldDB" id="A0A8C9V4R1"/>
<dbReference type="GO" id="GO:0005525">
    <property type="term" value="F:GTP binding"/>
    <property type="evidence" value="ECO:0007669"/>
    <property type="project" value="UniProtKB-KW"/>
</dbReference>
<keyword evidence="5" id="KW-0547">Nucleotide-binding</keyword>
<dbReference type="Proteomes" id="UP000694397">
    <property type="component" value="Chromosome 14"/>
</dbReference>
<dbReference type="PANTHER" id="PTHR46498">
    <property type="entry name" value="GTP-BINDING PROTEIN 8"/>
    <property type="match status" value="1"/>
</dbReference>
<dbReference type="InterPro" id="IPR030393">
    <property type="entry name" value="G_ENGB_dom"/>
</dbReference>
<feature type="domain" description="EngB-type G" evidence="8">
    <location>
        <begin position="105"/>
        <end position="278"/>
    </location>
</feature>